<name>A0A409W2B5_9AGAR</name>
<comment type="caution">
    <text evidence="2">The sequence shown here is derived from an EMBL/GenBank/DDBJ whole genome shotgun (WGS) entry which is preliminary data.</text>
</comment>
<evidence type="ECO:0000313" key="3">
    <source>
        <dbReference type="Proteomes" id="UP000284706"/>
    </source>
</evidence>
<proteinExistence type="predicted"/>
<keyword evidence="1" id="KW-1133">Transmembrane helix</keyword>
<gene>
    <name evidence="2" type="ORF">CVT26_004327</name>
</gene>
<evidence type="ECO:0000256" key="1">
    <source>
        <dbReference type="SAM" id="Phobius"/>
    </source>
</evidence>
<dbReference type="Proteomes" id="UP000284706">
    <property type="component" value="Unassembled WGS sequence"/>
</dbReference>
<dbReference type="STRING" id="231916.A0A409W2B5"/>
<reference evidence="2 3" key="1">
    <citation type="journal article" date="2018" name="Evol. Lett.">
        <title>Horizontal gene cluster transfer increased hallucinogenic mushroom diversity.</title>
        <authorList>
            <person name="Reynolds H.T."/>
            <person name="Vijayakumar V."/>
            <person name="Gluck-Thaler E."/>
            <person name="Korotkin H.B."/>
            <person name="Matheny P.B."/>
            <person name="Slot J.C."/>
        </authorList>
    </citation>
    <scope>NUCLEOTIDE SEQUENCE [LARGE SCALE GENOMIC DNA]</scope>
    <source>
        <strain evidence="2 3">SRW20</strain>
    </source>
</reference>
<evidence type="ECO:0000313" key="2">
    <source>
        <dbReference type="EMBL" id="PPQ72661.1"/>
    </source>
</evidence>
<keyword evidence="1" id="KW-0812">Transmembrane</keyword>
<feature type="transmembrane region" description="Helical" evidence="1">
    <location>
        <begin position="92"/>
        <end position="115"/>
    </location>
</feature>
<keyword evidence="3" id="KW-1185">Reference proteome</keyword>
<dbReference type="InParanoid" id="A0A409W2B5"/>
<feature type="transmembrane region" description="Helical" evidence="1">
    <location>
        <begin position="20"/>
        <end position="45"/>
    </location>
</feature>
<dbReference type="OrthoDB" id="3232296at2759"/>
<dbReference type="AlphaFoldDB" id="A0A409W2B5"/>
<protein>
    <submittedName>
        <fullName evidence="2">Uncharacterized protein</fullName>
    </submittedName>
</protein>
<dbReference type="EMBL" id="NHYE01005446">
    <property type="protein sequence ID" value="PPQ72661.1"/>
    <property type="molecule type" value="Genomic_DNA"/>
</dbReference>
<feature type="transmembrane region" description="Helical" evidence="1">
    <location>
        <begin position="52"/>
        <end position="72"/>
    </location>
</feature>
<organism evidence="2 3">
    <name type="scientific">Gymnopilus dilepis</name>
    <dbReference type="NCBI Taxonomy" id="231916"/>
    <lineage>
        <taxon>Eukaryota</taxon>
        <taxon>Fungi</taxon>
        <taxon>Dikarya</taxon>
        <taxon>Basidiomycota</taxon>
        <taxon>Agaricomycotina</taxon>
        <taxon>Agaricomycetes</taxon>
        <taxon>Agaricomycetidae</taxon>
        <taxon>Agaricales</taxon>
        <taxon>Agaricineae</taxon>
        <taxon>Hymenogastraceae</taxon>
        <taxon>Gymnopilus</taxon>
    </lineage>
</organism>
<accession>A0A409W2B5</accession>
<keyword evidence="1" id="KW-0472">Membrane</keyword>
<sequence length="166" mass="18663">MFASSLTAVETQTGQAGPILYAWIYFNLIVNTILLPLLVATFIFSRARRHPTLVNVCITWIFSGVFAILLFYANQVKRTNPSAPLCIAQAALLFGITPMWSVAIFMLFYFMAMAVRCDSRTLGGWKLLLVRLKPSPLVIFLMGFHLIRCLRRLMSLNLPSLSQPCS</sequence>